<dbReference type="OrthoDB" id="6228505at2"/>
<evidence type="ECO:0000313" key="2">
    <source>
        <dbReference type="EMBL" id="TWX61169.1"/>
    </source>
</evidence>
<evidence type="ECO:0000256" key="1">
    <source>
        <dbReference type="SAM" id="Phobius"/>
    </source>
</evidence>
<feature type="transmembrane region" description="Helical" evidence="1">
    <location>
        <begin position="44"/>
        <end position="61"/>
    </location>
</feature>
<reference evidence="3 5" key="1">
    <citation type="submission" date="2019-07" db="EMBL/GenBank/DDBJ databases">
        <title>Genomes of sea-ice associated Colwellia species.</title>
        <authorList>
            <person name="Bowman J.P."/>
        </authorList>
    </citation>
    <scope>NUCLEOTIDE SEQUENCE [LARGE SCALE GENOMIC DNA]</scope>
    <source>
        <strain evidence="2 4">ACAM 607</strain>
        <strain evidence="3 5">IC036</strain>
    </source>
</reference>
<organism evidence="3 5">
    <name type="scientific">Colwellia hornerae</name>
    <dbReference type="NCBI Taxonomy" id="89402"/>
    <lineage>
        <taxon>Bacteria</taxon>
        <taxon>Pseudomonadati</taxon>
        <taxon>Pseudomonadota</taxon>
        <taxon>Gammaproteobacteria</taxon>
        <taxon>Alteromonadales</taxon>
        <taxon>Colwelliaceae</taxon>
        <taxon>Colwellia</taxon>
    </lineage>
</organism>
<keyword evidence="1" id="KW-0472">Membrane</keyword>
<comment type="caution">
    <text evidence="3">The sequence shown here is derived from an EMBL/GenBank/DDBJ whole genome shotgun (WGS) entry which is preliminary data.</text>
</comment>
<protein>
    <submittedName>
        <fullName evidence="3">Uncharacterized protein</fullName>
    </submittedName>
</protein>
<evidence type="ECO:0000313" key="4">
    <source>
        <dbReference type="Proteomes" id="UP000321525"/>
    </source>
</evidence>
<dbReference type="EMBL" id="VOLQ01000018">
    <property type="protein sequence ID" value="TWX66481.1"/>
    <property type="molecule type" value="Genomic_DNA"/>
</dbReference>
<dbReference type="Proteomes" id="UP000321917">
    <property type="component" value="Unassembled WGS sequence"/>
</dbReference>
<name>A0A5C6QCI2_9GAMM</name>
<evidence type="ECO:0000313" key="5">
    <source>
        <dbReference type="Proteomes" id="UP000321917"/>
    </source>
</evidence>
<keyword evidence="1" id="KW-1133">Transmembrane helix</keyword>
<dbReference type="Proteomes" id="UP000321525">
    <property type="component" value="Unassembled WGS sequence"/>
</dbReference>
<proteinExistence type="predicted"/>
<dbReference type="EMBL" id="VOLR01000006">
    <property type="protein sequence ID" value="TWX61169.1"/>
    <property type="molecule type" value="Genomic_DNA"/>
</dbReference>
<sequence length="88" mass="9804">MKNIEKSLAQELSRDGDLAFSTSDDEFFKRAAITANNQQGTKDLVALGLASLWVVFISLFMKVLKPIFKNMAPCPKTISNHTTNNENK</sequence>
<keyword evidence="1" id="KW-0812">Transmembrane</keyword>
<dbReference type="AlphaFoldDB" id="A0A5C6QCI2"/>
<gene>
    <name evidence="2" type="ORF">ESZ26_05345</name>
    <name evidence="3" type="ORF">ESZ27_10670</name>
</gene>
<evidence type="ECO:0000313" key="3">
    <source>
        <dbReference type="EMBL" id="TWX66481.1"/>
    </source>
</evidence>
<keyword evidence="4" id="KW-1185">Reference proteome</keyword>
<dbReference type="RefSeq" id="WP_146798710.1">
    <property type="nucleotide sequence ID" value="NZ_VOLP01000007.1"/>
</dbReference>
<accession>A0A5C6QCI2</accession>